<dbReference type="SUPFAM" id="SSF57667">
    <property type="entry name" value="beta-beta-alpha zinc fingers"/>
    <property type="match status" value="1"/>
</dbReference>
<dbReference type="EMBL" id="KN822039">
    <property type="protein sequence ID" value="KIM62913.1"/>
    <property type="molecule type" value="Genomic_DNA"/>
</dbReference>
<keyword evidence="1" id="KW-0862">Zinc</keyword>
<dbReference type="Gene3D" id="3.30.160.60">
    <property type="entry name" value="Classic Zinc Finger"/>
    <property type="match status" value="1"/>
</dbReference>
<evidence type="ECO:0000313" key="4">
    <source>
        <dbReference type="Proteomes" id="UP000053989"/>
    </source>
</evidence>
<dbReference type="InParanoid" id="A0A0C2ZMU4"/>
<protein>
    <recommendedName>
        <fullName evidence="2">C2H2-type domain-containing protein</fullName>
    </recommendedName>
</protein>
<dbReference type="STRING" id="1036808.A0A0C2ZMU4"/>
<dbReference type="GO" id="GO:0008270">
    <property type="term" value="F:zinc ion binding"/>
    <property type="evidence" value="ECO:0007669"/>
    <property type="project" value="UniProtKB-KW"/>
</dbReference>
<dbReference type="SMART" id="SM00355">
    <property type="entry name" value="ZnF_C2H2"/>
    <property type="match status" value="2"/>
</dbReference>
<name>A0A0C2ZMU4_9AGAM</name>
<accession>A0A0C2ZMU4</accession>
<reference evidence="3 4" key="1">
    <citation type="submission" date="2014-04" db="EMBL/GenBank/DDBJ databases">
        <authorList>
            <consortium name="DOE Joint Genome Institute"/>
            <person name="Kuo A."/>
            <person name="Kohler A."/>
            <person name="Nagy L.G."/>
            <person name="Floudas D."/>
            <person name="Copeland A."/>
            <person name="Barry K.W."/>
            <person name="Cichocki N."/>
            <person name="Veneault-Fourrey C."/>
            <person name="LaButti K."/>
            <person name="Lindquist E.A."/>
            <person name="Lipzen A."/>
            <person name="Lundell T."/>
            <person name="Morin E."/>
            <person name="Murat C."/>
            <person name="Sun H."/>
            <person name="Tunlid A."/>
            <person name="Henrissat B."/>
            <person name="Grigoriev I.V."/>
            <person name="Hibbett D.S."/>
            <person name="Martin F."/>
            <person name="Nordberg H.P."/>
            <person name="Cantor M.N."/>
            <person name="Hua S.X."/>
        </authorList>
    </citation>
    <scope>NUCLEOTIDE SEQUENCE [LARGE SCALE GENOMIC DNA]</scope>
    <source>
        <strain evidence="3 4">Foug A</strain>
    </source>
</reference>
<reference evidence="4" key="2">
    <citation type="submission" date="2015-01" db="EMBL/GenBank/DDBJ databases">
        <title>Evolutionary Origins and Diversification of the Mycorrhizal Mutualists.</title>
        <authorList>
            <consortium name="DOE Joint Genome Institute"/>
            <consortium name="Mycorrhizal Genomics Consortium"/>
            <person name="Kohler A."/>
            <person name="Kuo A."/>
            <person name="Nagy L.G."/>
            <person name="Floudas D."/>
            <person name="Copeland A."/>
            <person name="Barry K.W."/>
            <person name="Cichocki N."/>
            <person name="Veneault-Fourrey C."/>
            <person name="LaButti K."/>
            <person name="Lindquist E.A."/>
            <person name="Lipzen A."/>
            <person name="Lundell T."/>
            <person name="Morin E."/>
            <person name="Murat C."/>
            <person name="Riley R."/>
            <person name="Ohm R."/>
            <person name="Sun H."/>
            <person name="Tunlid A."/>
            <person name="Henrissat B."/>
            <person name="Grigoriev I.V."/>
            <person name="Hibbett D.S."/>
            <person name="Martin F."/>
        </authorList>
    </citation>
    <scope>NUCLEOTIDE SEQUENCE [LARGE SCALE GENOMIC DNA]</scope>
    <source>
        <strain evidence="4">Foug A</strain>
    </source>
</reference>
<evidence type="ECO:0000256" key="1">
    <source>
        <dbReference type="PROSITE-ProRule" id="PRU00042"/>
    </source>
</evidence>
<keyword evidence="1" id="KW-0479">Metal-binding</keyword>
<sequence>MFKYSSFRLEAARQTPCIRTLQPMANFPCGSYGYNTAFNDDDERMLLEYAGRPAEQQPYTCGWVTLGVTCDIPVIGDLFSVHLRDHHGVVGGSKVKVRCEWTKCGMAMNKENIVRHVTEMHLRYKFICDKCDGIFTRRYNLNRHVRRKHGRHSRDTLC</sequence>
<feature type="domain" description="C2H2-type" evidence="2">
    <location>
        <begin position="126"/>
        <end position="154"/>
    </location>
</feature>
<proteinExistence type="predicted"/>
<dbReference type="PROSITE" id="PS00028">
    <property type="entry name" value="ZINC_FINGER_C2H2_1"/>
    <property type="match status" value="1"/>
</dbReference>
<dbReference type="AlphaFoldDB" id="A0A0C2ZMU4"/>
<dbReference type="HOGENOM" id="CLU_126337_0_0_1"/>
<dbReference type="InterPro" id="IPR036236">
    <property type="entry name" value="Znf_C2H2_sf"/>
</dbReference>
<dbReference type="OrthoDB" id="2668043at2759"/>
<keyword evidence="1" id="KW-0863">Zinc-finger</keyword>
<gene>
    <name evidence="3" type="ORF">SCLCIDRAFT_782213</name>
</gene>
<dbReference type="InterPro" id="IPR013087">
    <property type="entry name" value="Znf_C2H2_type"/>
</dbReference>
<dbReference type="PROSITE" id="PS50157">
    <property type="entry name" value="ZINC_FINGER_C2H2_2"/>
    <property type="match status" value="1"/>
</dbReference>
<organism evidence="3 4">
    <name type="scientific">Scleroderma citrinum Foug A</name>
    <dbReference type="NCBI Taxonomy" id="1036808"/>
    <lineage>
        <taxon>Eukaryota</taxon>
        <taxon>Fungi</taxon>
        <taxon>Dikarya</taxon>
        <taxon>Basidiomycota</taxon>
        <taxon>Agaricomycotina</taxon>
        <taxon>Agaricomycetes</taxon>
        <taxon>Agaricomycetidae</taxon>
        <taxon>Boletales</taxon>
        <taxon>Sclerodermatineae</taxon>
        <taxon>Sclerodermataceae</taxon>
        <taxon>Scleroderma</taxon>
    </lineage>
</organism>
<keyword evidence="4" id="KW-1185">Reference proteome</keyword>
<evidence type="ECO:0000259" key="2">
    <source>
        <dbReference type="PROSITE" id="PS50157"/>
    </source>
</evidence>
<dbReference type="Proteomes" id="UP000053989">
    <property type="component" value="Unassembled WGS sequence"/>
</dbReference>
<evidence type="ECO:0000313" key="3">
    <source>
        <dbReference type="EMBL" id="KIM62913.1"/>
    </source>
</evidence>